<dbReference type="SUPFAM" id="SSF52833">
    <property type="entry name" value="Thioredoxin-like"/>
    <property type="match status" value="1"/>
</dbReference>
<gene>
    <name evidence="6" type="ORF">MMEN_LOCUS1441</name>
</gene>
<organism evidence="6 7">
    <name type="scientific">Menidia menidia</name>
    <name type="common">Atlantic silverside</name>
    <dbReference type="NCBI Taxonomy" id="238744"/>
    <lineage>
        <taxon>Eukaryota</taxon>
        <taxon>Metazoa</taxon>
        <taxon>Chordata</taxon>
        <taxon>Craniata</taxon>
        <taxon>Vertebrata</taxon>
        <taxon>Euteleostomi</taxon>
        <taxon>Actinopterygii</taxon>
        <taxon>Neopterygii</taxon>
        <taxon>Teleostei</taxon>
        <taxon>Neoteleostei</taxon>
        <taxon>Acanthomorphata</taxon>
        <taxon>Ovalentaria</taxon>
        <taxon>Atherinomorphae</taxon>
        <taxon>Atheriniformes</taxon>
        <taxon>Atherinopsidae</taxon>
        <taxon>Menidiinae</taxon>
        <taxon>Menidia</taxon>
    </lineage>
</organism>
<dbReference type="InterPro" id="IPR051499">
    <property type="entry name" value="Phosducin-like_reg"/>
</dbReference>
<reference evidence="6" key="1">
    <citation type="submission" date="2021-05" db="EMBL/GenBank/DDBJ databases">
        <authorList>
            <person name="Tigano A."/>
        </authorList>
    </citation>
    <scope>NUCLEOTIDE SEQUENCE</scope>
</reference>
<comment type="similarity">
    <text evidence="1">Belongs to the phosducin family.</text>
</comment>
<dbReference type="GO" id="GO:0001750">
    <property type="term" value="C:photoreceptor outer segment"/>
    <property type="evidence" value="ECO:0007669"/>
    <property type="project" value="TreeGrafter"/>
</dbReference>
<dbReference type="Gene3D" id="1.10.168.10">
    <property type="entry name" value="Phosducin, domain 2"/>
    <property type="match status" value="2"/>
</dbReference>
<evidence type="ECO:0000259" key="5">
    <source>
        <dbReference type="Pfam" id="PF02114"/>
    </source>
</evidence>
<dbReference type="InterPro" id="IPR036249">
    <property type="entry name" value="Thioredoxin-like_sf"/>
</dbReference>
<sequence>MLRSWSIRLNTGTHLALCGCNEHEQAVGPGAGEDQDSSGWIFLLTASRPLLNWTQFGYGDSDQRYVPPCRQLSITMSDKLIELEENATHTGPKGVINDWRRFKLESMDRENLPPAKRELLRQMSSPNKSKDASRANLNRKMSVQEYELLKEEDEGCLKKYRRRCMEEMHSKLSFGPRFEGVHDLDSGEAFLEVIEKEHHSTVVVVHIYKVGVKGCEELNSCLDCLATEYPTVKFCRIDAVASGAAERFSDEYLPTLLVYKAGELLGNFLSCTQHLNEEFFATDVEAFLNSYGLLPEKELPAEEDEEENRVE</sequence>
<dbReference type="InterPro" id="IPR024253">
    <property type="entry name" value="Phosducin_thioredoxin-like_dom"/>
</dbReference>
<dbReference type="GO" id="GO:0007601">
    <property type="term" value="P:visual perception"/>
    <property type="evidence" value="ECO:0007669"/>
    <property type="project" value="UniProtKB-KW"/>
</dbReference>
<dbReference type="InterPro" id="IPR023196">
    <property type="entry name" value="Phosducin_N_dom_sf"/>
</dbReference>
<evidence type="ECO:0000256" key="3">
    <source>
        <dbReference type="ARBA" id="ARBA00023305"/>
    </source>
</evidence>
<name>A0A8S4A913_9TELE</name>
<dbReference type="EMBL" id="CAJRST010000002">
    <property type="protein sequence ID" value="CAG5863690.1"/>
    <property type="molecule type" value="Genomic_DNA"/>
</dbReference>
<evidence type="ECO:0000256" key="4">
    <source>
        <dbReference type="SAM" id="MobiDB-lite"/>
    </source>
</evidence>
<dbReference type="OrthoDB" id="70588at2759"/>
<dbReference type="Gene3D" id="3.40.30.10">
    <property type="entry name" value="Glutaredoxin"/>
    <property type="match status" value="1"/>
</dbReference>
<dbReference type="CDD" id="cd02987">
    <property type="entry name" value="Phd_like_Phd"/>
    <property type="match status" value="1"/>
</dbReference>
<dbReference type="PANTHER" id="PTHR46052">
    <property type="entry name" value="PHOSDUCIN-LIKE PROTEIN"/>
    <property type="match status" value="1"/>
</dbReference>
<evidence type="ECO:0000256" key="1">
    <source>
        <dbReference type="ARBA" id="ARBA00009686"/>
    </source>
</evidence>
<comment type="caution">
    <text evidence="6">The sequence shown here is derived from an EMBL/GenBank/DDBJ whole genome shotgun (WGS) entry which is preliminary data.</text>
</comment>
<evidence type="ECO:0000313" key="6">
    <source>
        <dbReference type="EMBL" id="CAG5863690.1"/>
    </source>
</evidence>
<accession>A0A8S4A913</accession>
<keyword evidence="3" id="KW-0716">Sensory transduction</keyword>
<feature type="domain" description="Phosducin" evidence="5">
    <location>
        <begin position="81"/>
        <end position="300"/>
    </location>
</feature>
<evidence type="ECO:0000256" key="2">
    <source>
        <dbReference type="ARBA" id="ARBA00022553"/>
    </source>
</evidence>
<dbReference type="Proteomes" id="UP000677803">
    <property type="component" value="Unassembled WGS sequence"/>
</dbReference>
<evidence type="ECO:0000313" key="7">
    <source>
        <dbReference type="Proteomes" id="UP000677803"/>
    </source>
</evidence>
<feature type="region of interest" description="Disordered" evidence="4">
    <location>
        <begin position="116"/>
        <end position="135"/>
    </location>
</feature>
<dbReference type="InterPro" id="IPR001200">
    <property type="entry name" value="Phosducin"/>
</dbReference>
<dbReference type="Pfam" id="PF02114">
    <property type="entry name" value="Phosducin"/>
    <property type="match status" value="1"/>
</dbReference>
<dbReference type="PROSITE" id="PS51257">
    <property type="entry name" value="PROKAR_LIPOPROTEIN"/>
    <property type="match status" value="1"/>
</dbReference>
<protein>
    <submittedName>
        <fullName evidence="6">(Atlantic silverside) hypothetical protein</fullName>
    </submittedName>
</protein>
<proteinExistence type="inferred from homology"/>
<dbReference type="PANTHER" id="PTHR46052:SF2">
    <property type="entry name" value="PHOSDUCIN 2"/>
    <property type="match status" value="1"/>
</dbReference>
<keyword evidence="2" id="KW-0597">Phosphoprotein</keyword>
<dbReference type="GO" id="GO:0008277">
    <property type="term" value="P:regulation of G protein-coupled receptor signaling pathway"/>
    <property type="evidence" value="ECO:0007669"/>
    <property type="project" value="InterPro"/>
</dbReference>
<keyword evidence="7" id="KW-1185">Reference proteome</keyword>
<keyword evidence="3" id="KW-0844">Vision</keyword>
<dbReference type="PRINTS" id="PR00677">
    <property type="entry name" value="PHOSDUCIN"/>
</dbReference>
<dbReference type="AlphaFoldDB" id="A0A8S4A913"/>